<evidence type="ECO:0000256" key="2">
    <source>
        <dbReference type="ARBA" id="ARBA00004123"/>
    </source>
</evidence>
<dbReference type="InterPro" id="IPR050948">
    <property type="entry name" value="Antp_homeobox_TF"/>
</dbReference>
<keyword evidence="8" id="KW-0804">Transcription</keyword>
<comment type="function">
    <text evidence="1">Sequence-specific transcription factor which is part of a developmental regulatory system that provides cells with specific positional identities on the anterior-posterior axis.</text>
</comment>
<dbReference type="RefSeq" id="XP_028604863.1">
    <property type="nucleotide sequence ID" value="XM_028749030.1"/>
</dbReference>
<dbReference type="PRINTS" id="PR00024">
    <property type="entry name" value="HOMEOBOX"/>
</dbReference>
<keyword evidence="7 11" id="KW-0371">Homeobox</keyword>
<dbReference type="PROSITE" id="PS00027">
    <property type="entry name" value="HOMEOBOX_1"/>
    <property type="match status" value="1"/>
</dbReference>
<protein>
    <recommendedName>
        <fullName evidence="10">Homeobox protein Hox-D8</fullName>
    </recommendedName>
</protein>
<dbReference type="PROSITE" id="PS50071">
    <property type="entry name" value="HOMEOBOX_2"/>
    <property type="match status" value="1"/>
</dbReference>
<evidence type="ECO:0000256" key="13">
    <source>
        <dbReference type="SAM" id="MobiDB-lite"/>
    </source>
</evidence>
<dbReference type="CTD" id="3234"/>
<evidence type="ECO:0000259" key="14">
    <source>
        <dbReference type="PROSITE" id="PS50071"/>
    </source>
</evidence>
<evidence type="ECO:0000313" key="15">
    <source>
        <dbReference type="Ensembl" id="ENSPMRP00000006258.1"/>
    </source>
</evidence>
<evidence type="ECO:0000256" key="1">
    <source>
        <dbReference type="ARBA" id="ARBA00003263"/>
    </source>
</evidence>
<evidence type="ECO:0000256" key="6">
    <source>
        <dbReference type="ARBA" id="ARBA00023125"/>
    </source>
</evidence>
<dbReference type="GeneID" id="114606600"/>
<name>A0A670I2S6_PODMU</name>
<dbReference type="GO" id="GO:0048705">
    <property type="term" value="P:skeletal system morphogenesis"/>
    <property type="evidence" value="ECO:0007669"/>
    <property type="project" value="Ensembl"/>
</dbReference>
<feature type="domain" description="Homeobox" evidence="14">
    <location>
        <begin position="200"/>
        <end position="260"/>
    </location>
</feature>
<dbReference type="GO" id="GO:0001228">
    <property type="term" value="F:DNA-binding transcription activator activity, RNA polymerase II-specific"/>
    <property type="evidence" value="ECO:0007669"/>
    <property type="project" value="Ensembl"/>
</dbReference>
<dbReference type="OMA" id="CHREPAK"/>
<dbReference type="PANTHER" id="PTHR46166">
    <property type="entry name" value="HOMEOBOX DOMAIN-CONTAINING PROTEIN"/>
    <property type="match status" value="1"/>
</dbReference>
<feature type="region of interest" description="Disordered" evidence="13">
    <location>
        <begin position="70"/>
        <end position="130"/>
    </location>
</feature>
<evidence type="ECO:0000256" key="7">
    <source>
        <dbReference type="ARBA" id="ARBA00023155"/>
    </source>
</evidence>
<dbReference type="Gene3D" id="1.10.10.60">
    <property type="entry name" value="Homeodomain-like"/>
    <property type="match status" value="1"/>
</dbReference>
<keyword evidence="6 11" id="KW-0238">DNA-binding</keyword>
<feature type="region of interest" description="Disordered" evidence="13">
    <location>
        <begin position="259"/>
        <end position="297"/>
    </location>
</feature>
<dbReference type="Proteomes" id="UP000472272">
    <property type="component" value="Chromosome 1"/>
</dbReference>
<feature type="compositionally biased region" description="Pro residues" evidence="13">
    <location>
        <begin position="73"/>
        <end position="82"/>
    </location>
</feature>
<dbReference type="GO" id="GO:0000977">
    <property type="term" value="F:RNA polymerase II transcription regulatory region sequence-specific DNA binding"/>
    <property type="evidence" value="ECO:0007669"/>
    <property type="project" value="Ensembl"/>
</dbReference>
<comment type="subcellular location">
    <subcellularLocation>
        <location evidence="2 11 12">Nucleus</location>
    </subcellularLocation>
</comment>
<evidence type="ECO:0000313" key="16">
    <source>
        <dbReference type="Proteomes" id="UP000472272"/>
    </source>
</evidence>
<evidence type="ECO:0000256" key="11">
    <source>
        <dbReference type="PROSITE-ProRule" id="PRU00108"/>
    </source>
</evidence>
<evidence type="ECO:0000256" key="9">
    <source>
        <dbReference type="ARBA" id="ARBA00023242"/>
    </source>
</evidence>
<dbReference type="GO" id="GO:0009952">
    <property type="term" value="P:anterior/posterior pattern specification"/>
    <property type="evidence" value="ECO:0007669"/>
    <property type="project" value="Ensembl"/>
</dbReference>
<evidence type="ECO:0000256" key="4">
    <source>
        <dbReference type="ARBA" id="ARBA00022473"/>
    </source>
</evidence>
<dbReference type="PRINTS" id="PR00031">
    <property type="entry name" value="HTHREPRESSR"/>
</dbReference>
<keyword evidence="9 11" id="KW-0539">Nucleus</keyword>
<sequence length="297" mass="31936">MSSYFVNPLYSKYKAAAAAAAAAAAGAAGGGGGEQPINPAYYDCHFAPAAAAAALLYGNSAAAAAAAAAASGFPPPQPPPGPGSGGSGPEYYHHQQHHGHHGHLAGGSPSAYHHHQPPPPPPLAPQGPCAGLPCPGEPAKFYGYDNLQRQPIFTTHQEAELVQYPDCKSSSANIGEDPEHLNQGASPSPMFPWMRPQAAPGRRRGRQTYSRFQTLELEKEFLFNPYLTRKRRIEVSHALGLTERQVKIWFQNRRMKWKKENNKDKFPAGRQEGKEGEEAKTEAQEDLLEEGAEGPTN</sequence>
<evidence type="ECO:0000256" key="5">
    <source>
        <dbReference type="ARBA" id="ARBA00023015"/>
    </source>
</evidence>
<dbReference type="PANTHER" id="PTHR46166:SF1">
    <property type="entry name" value="HOMEOBOX PROTEIN HOX-D8"/>
    <property type="match status" value="1"/>
</dbReference>
<accession>A0A670I2S6</accession>
<evidence type="ECO:0000256" key="8">
    <source>
        <dbReference type="ARBA" id="ARBA00023163"/>
    </source>
</evidence>
<evidence type="ECO:0000256" key="3">
    <source>
        <dbReference type="ARBA" id="ARBA00009107"/>
    </source>
</evidence>
<reference evidence="15 16" key="1">
    <citation type="journal article" date="2019" name="Proc. Natl. Acad. Sci. U.S.A.">
        <title>Regulatory changes in pterin and carotenoid genes underlie balanced color polymorphisms in the wall lizard.</title>
        <authorList>
            <person name="Andrade P."/>
            <person name="Pinho C."/>
            <person name="Perez I de Lanuza G."/>
            <person name="Afonso S."/>
            <person name="Brejcha J."/>
            <person name="Rubin C.J."/>
            <person name="Wallerman O."/>
            <person name="Pereira P."/>
            <person name="Sabatino S.J."/>
            <person name="Bellati A."/>
            <person name="Pellitteri-Rosa D."/>
            <person name="Bosakova Z."/>
            <person name="Bunikis I."/>
            <person name="Carretero M.A."/>
            <person name="Feiner N."/>
            <person name="Marsik P."/>
            <person name="Pauperio F."/>
            <person name="Salvi D."/>
            <person name="Soler L."/>
            <person name="While G.M."/>
            <person name="Uller T."/>
            <person name="Font E."/>
            <person name="Andersson L."/>
            <person name="Carneiro M."/>
        </authorList>
    </citation>
    <scope>NUCLEOTIDE SEQUENCE</scope>
</reference>
<dbReference type="InterPro" id="IPR020479">
    <property type="entry name" value="HD_metazoa"/>
</dbReference>
<keyword evidence="4" id="KW-0217">Developmental protein</keyword>
<feature type="compositionally biased region" description="Basic and acidic residues" evidence="13">
    <location>
        <begin position="259"/>
        <end position="283"/>
    </location>
</feature>
<feature type="DNA-binding region" description="Homeobox" evidence="11">
    <location>
        <begin position="202"/>
        <end position="261"/>
    </location>
</feature>
<gene>
    <name evidence="15" type="primary">HOXD8</name>
</gene>
<reference evidence="15" key="3">
    <citation type="submission" date="2025-09" db="UniProtKB">
        <authorList>
            <consortium name="Ensembl"/>
        </authorList>
    </citation>
    <scope>IDENTIFICATION</scope>
</reference>
<dbReference type="SMART" id="SM00389">
    <property type="entry name" value="HOX"/>
    <property type="match status" value="1"/>
</dbReference>
<dbReference type="GO" id="GO:0000122">
    <property type="term" value="P:negative regulation of transcription by RNA polymerase II"/>
    <property type="evidence" value="ECO:0007669"/>
    <property type="project" value="Ensembl"/>
</dbReference>
<feature type="compositionally biased region" description="Acidic residues" evidence="13">
    <location>
        <begin position="284"/>
        <end position="297"/>
    </location>
</feature>
<dbReference type="Ensembl" id="ENSPMRT00000006660.1">
    <property type="protein sequence ID" value="ENSPMRP00000006258.1"/>
    <property type="gene ID" value="ENSPMRG00000004233.1"/>
</dbReference>
<dbReference type="SUPFAM" id="SSF46689">
    <property type="entry name" value="Homeodomain-like"/>
    <property type="match status" value="1"/>
</dbReference>
<dbReference type="CDD" id="cd00086">
    <property type="entry name" value="homeodomain"/>
    <property type="match status" value="1"/>
</dbReference>
<evidence type="ECO:0000256" key="10">
    <source>
        <dbReference type="ARBA" id="ARBA00040141"/>
    </source>
</evidence>
<feature type="compositionally biased region" description="Basic residues" evidence="13">
    <location>
        <begin position="94"/>
        <end position="103"/>
    </location>
</feature>
<organism evidence="15 16">
    <name type="scientific">Podarcis muralis</name>
    <name type="common">Wall lizard</name>
    <name type="synonym">Lacerta muralis</name>
    <dbReference type="NCBI Taxonomy" id="64176"/>
    <lineage>
        <taxon>Eukaryota</taxon>
        <taxon>Metazoa</taxon>
        <taxon>Chordata</taxon>
        <taxon>Craniata</taxon>
        <taxon>Vertebrata</taxon>
        <taxon>Euteleostomi</taxon>
        <taxon>Lepidosauria</taxon>
        <taxon>Squamata</taxon>
        <taxon>Bifurcata</taxon>
        <taxon>Unidentata</taxon>
        <taxon>Episquamata</taxon>
        <taxon>Laterata</taxon>
        <taxon>Lacertibaenia</taxon>
        <taxon>Lacertidae</taxon>
        <taxon>Podarcis</taxon>
    </lineage>
</organism>
<proteinExistence type="inferred from homology"/>
<dbReference type="InterPro" id="IPR017970">
    <property type="entry name" value="Homeobox_CS"/>
</dbReference>
<keyword evidence="16" id="KW-1185">Reference proteome</keyword>
<reference evidence="15" key="2">
    <citation type="submission" date="2025-08" db="UniProtKB">
        <authorList>
            <consortium name="Ensembl"/>
        </authorList>
    </citation>
    <scope>IDENTIFICATION</scope>
</reference>
<dbReference type="KEGG" id="pmua:114606600"/>
<dbReference type="InterPro" id="IPR001827">
    <property type="entry name" value="Homeobox_Antennapedia_CS"/>
</dbReference>
<dbReference type="GeneTree" id="ENSGT00940000161653"/>
<comment type="similarity">
    <text evidence="3">Belongs to the Antp homeobox family.</text>
</comment>
<dbReference type="InterPro" id="IPR001356">
    <property type="entry name" value="HD"/>
</dbReference>
<keyword evidence="5" id="KW-0805">Transcription regulation</keyword>
<dbReference type="GO" id="GO:0005634">
    <property type="term" value="C:nucleus"/>
    <property type="evidence" value="ECO:0007669"/>
    <property type="project" value="UniProtKB-SubCell"/>
</dbReference>
<dbReference type="FunFam" id="1.10.10.60:FF:000072">
    <property type="entry name" value="Homeobox protein Hox-B8"/>
    <property type="match status" value="1"/>
</dbReference>
<dbReference type="AlphaFoldDB" id="A0A670I2S6"/>
<dbReference type="PROSITE" id="PS00032">
    <property type="entry name" value="ANTENNAPEDIA"/>
    <property type="match status" value="1"/>
</dbReference>
<evidence type="ECO:0000256" key="12">
    <source>
        <dbReference type="RuleBase" id="RU000682"/>
    </source>
</evidence>
<dbReference type="Pfam" id="PF00046">
    <property type="entry name" value="Homeodomain"/>
    <property type="match status" value="1"/>
</dbReference>
<dbReference type="OrthoDB" id="6159439at2759"/>
<dbReference type="InterPro" id="IPR009057">
    <property type="entry name" value="Homeodomain-like_sf"/>
</dbReference>
<dbReference type="InterPro" id="IPR000047">
    <property type="entry name" value="HTH_motif"/>
</dbReference>